<keyword evidence="1" id="KW-0812">Transmembrane</keyword>
<organism evidence="2 3">
    <name type="scientific">Streptomonospora litoralis</name>
    <dbReference type="NCBI Taxonomy" id="2498135"/>
    <lineage>
        <taxon>Bacteria</taxon>
        <taxon>Bacillati</taxon>
        <taxon>Actinomycetota</taxon>
        <taxon>Actinomycetes</taxon>
        <taxon>Streptosporangiales</taxon>
        <taxon>Nocardiopsidaceae</taxon>
        <taxon>Streptomonospora</taxon>
    </lineage>
</organism>
<dbReference type="KEGG" id="strr:EKD16_08550"/>
<evidence type="ECO:0000313" key="3">
    <source>
        <dbReference type="Proteomes" id="UP000292235"/>
    </source>
</evidence>
<dbReference type="Proteomes" id="UP000292235">
    <property type="component" value="Chromosome"/>
</dbReference>
<dbReference type="EMBL" id="CP036455">
    <property type="protein sequence ID" value="QBI53504.1"/>
    <property type="molecule type" value="Genomic_DNA"/>
</dbReference>
<sequence length="118" mass="12785">MQQTERTSGDTDFQAHVAAALATSRELGPEYDEQIAGGVLDHAKAQNARDRLDRLRAIRDSRYTRLGTVVGLAAAGIVWGYTGNDAATFPGHDPWAVVAIVASGAHVVRSLGFRRRKR</sequence>
<accession>A0A4P6Q3V5</accession>
<keyword evidence="1" id="KW-0472">Membrane</keyword>
<evidence type="ECO:0000256" key="1">
    <source>
        <dbReference type="SAM" id="Phobius"/>
    </source>
</evidence>
<proteinExistence type="predicted"/>
<evidence type="ECO:0000313" key="2">
    <source>
        <dbReference type="EMBL" id="QBI53504.1"/>
    </source>
</evidence>
<protein>
    <submittedName>
        <fullName evidence="2">Uncharacterized protein</fullName>
    </submittedName>
</protein>
<feature type="transmembrane region" description="Helical" evidence="1">
    <location>
        <begin position="63"/>
        <end position="82"/>
    </location>
</feature>
<dbReference type="RefSeq" id="WP_131097856.1">
    <property type="nucleotide sequence ID" value="NZ_CP036455.1"/>
</dbReference>
<feature type="transmembrane region" description="Helical" evidence="1">
    <location>
        <begin position="94"/>
        <end position="112"/>
    </location>
</feature>
<name>A0A4P6Q3V5_9ACTN</name>
<dbReference type="OrthoDB" id="3854538at2"/>
<keyword evidence="1" id="KW-1133">Transmembrane helix</keyword>
<dbReference type="AlphaFoldDB" id="A0A4P6Q3V5"/>
<reference evidence="2 3" key="1">
    <citation type="submission" date="2019-02" db="EMBL/GenBank/DDBJ databases">
        <authorList>
            <person name="Khodamoradi S."/>
            <person name="Hahnke R.L."/>
            <person name="Kaempfer P."/>
            <person name="Schumann P."/>
            <person name="Rohde M."/>
            <person name="Steinert M."/>
            <person name="Luzhetskyy A."/>
            <person name="Wink J."/>
            <person name="Ruckert C."/>
        </authorList>
    </citation>
    <scope>NUCLEOTIDE SEQUENCE [LARGE SCALE GENOMIC DNA]</scope>
    <source>
        <strain evidence="2 3">M2</strain>
    </source>
</reference>
<gene>
    <name evidence="2" type="ORF">EKD16_08550</name>
</gene>
<keyword evidence="3" id="KW-1185">Reference proteome</keyword>